<accession>A0AAU7PF04</accession>
<proteinExistence type="predicted"/>
<reference evidence="1" key="1">
    <citation type="submission" date="2024-05" db="EMBL/GenBank/DDBJ databases">
        <title>Isolation and characterization of the novel Burkholderia jumbo bacteriophage Surprise13.</title>
        <authorList>
            <person name="Supina B.S.I."/>
            <person name="Dennis J."/>
        </authorList>
    </citation>
    <scope>NUCLEOTIDE SEQUENCE</scope>
</reference>
<gene>
    <name evidence="1" type="ORF">SURPRISE13_074</name>
</gene>
<protein>
    <submittedName>
        <fullName evidence="1">Uncharacterized protein</fullName>
    </submittedName>
</protein>
<evidence type="ECO:0000313" key="1">
    <source>
        <dbReference type="EMBL" id="XBS47559.1"/>
    </source>
</evidence>
<dbReference type="EMBL" id="PP856017">
    <property type="protein sequence ID" value="XBS47559.1"/>
    <property type="molecule type" value="Genomic_DNA"/>
</dbReference>
<sequence>MSEEKKGIEFGKEWIGELPLQKQMREDAERLRGELHPDDGYVPKGEIVEIPIAKIVYSESVGISRGADGEVHELGEMKKTYFPALGKLVELPAKKMPDAIPPWEELPNEAASDDMSDEGPIQFEPIENGPAQVGLGVKAFCDELLNGTKLDGTPAVKVTSEVQSPEEAAQGYSWKLNIEVKDGKVANTEPVPAENVGDGWGAEIPPEQQTPEVQTGIPEDKLREVTVPFPADKIREYFGDKSLFFIANYSESKLKGGAFLTYLSNINIPSDVKFNTPIGYEEYAEIMKAYMEQPGVVSAAGLHVMAAEMLLVAKGLPYERTPYALPIDEKVILMFIEEHRDMVQKWLHFIDSTQVYALRSIKALNEHYKPEERFPVVEDRSYVGSNIAQLFRIPEFIAVYFSIPNVDHKLSYFKDQFEEYMFKNERLAHYFGSQNNFAALYFTHFAAGSFEAKHIEHGLFRLGVFDPVSPYYEETPYVASLQV</sequence>
<name>A0AAU7PF04_9VIRU</name>
<organism evidence="1">
    <name type="scientific">Burkholderia phage vB_BgluM-SURPRISE13</name>
    <dbReference type="NCBI Taxonomy" id="3159457"/>
    <lineage>
        <taxon>Viruses</taxon>
    </lineage>
</organism>